<dbReference type="GO" id="GO:0046872">
    <property type="term" value="F:metal ion binding"/>
    <property type="evidence" value="ECO:0007669"/>
    <property type="project" value="UniProtKB-KW"/>
</dbReference>
<dbReference type="GO" id="GO:0005344">
    <property type="term" value="F:oxygen carrier activity"/>
    <property type="evidence" value="ECO:0007669"/>
    <property type="project" value="UniProtKB-KW"/>
</dbReference>
<dbReference type="RefSeq" id="WP_006001612.1">
    <property type="nucleotide sequence ID" value="NZ_AAEW02000014.1"/>
</dbReference>
<sequence length="199" mass="23860">MAKGVIVPYFMTVFVLIDAKAETSIKEVAMKVDPKGRRVYVVEWKDAYSNGIDEVDDQHKHLFFLVKCLRLETIEKTLDDLADYVFSHFSTEQGLMDESEYPDRDRHRQIHDQFVSTVAECIADDAPWDDERLHDLRKFLNKWLIGHIMTDDQQFGRWYKQYQYVQNFENSKYYKDEDERSWLSHLFKPDWVLRLIGKH</sequence>
<reference evidence="6" key="1">
    <citation type="submission" date="2006-05" db="EMBL/GenBank/DDBJ databases">
        <title>Annotation of the draft genome assembly of Desulfuromonas acetoxidans DSM 684.</title>
        <authorList>
            <consortium name="US DOE Joint Genome Institute (JGI-ORNL)"/>
            <person name="Larimer F."/>
            <person name="Land M."/>
            <person name="Hauser L."/>
        </authorList>
    </citation>
    <scope>NUCLEOTIDE SEQUENCE [LARGE SCALE GENOMIC DNA]</scope>
    <source>
        <strain evidence="6">DSM 684</strain>
    </source>
</reference>
<accession>Q1JXU7</accession>
<dbReference type="InterPro" id="IPR050669">
    <property type="entry name" value="Hemerythrin"/>
</dbReference>
<dbReference type="Proteomes" id="UP000005695">
    <property type="component" value="Unassembled WGS sequence"/>
</dbReference>
<evidence type="ECO:0000256" key="1">
    <source>
        <dbReference type="ARBA" id="ARBA00010587"/>
    </source>
</evidence>
<dbReference type="PROSITE" id="PS00550">
    <property type="entry name" value="HEMERYTHRINS"/>
    <property type="match status" value="1"/>
</dbReference>
<dbReference type="AlphaFoldDB" id="Q1JXU7"/>
<evidence type="ECO:0000256" key="3">
    <source>
        <dbReference type="ARBA" id="ARBA00022723"/>
    </source>
</evidence>
<dbReference type="InterPro" id="IPR016131">
    <property type="entry name" value="Haemerythrin_Fe_BS"/>
</dbReference>
<keyword evidence="7" id="KW-1185">Reference proteome</keyword>
<keyword evidence="2" id="KW-0561">Oxygen transport</keyword>
<dbReference type="Gene3D" id="1.20.120.50">
    <property type="entry name" value="Hemerythrin-like"/>
    <property type="match status" value="1"/>
</dbReference>
<dbReference type="OrthoDB" id="9774644at2"/>
<organism evidence="6 7">
    <name type="scientific">Desulfuromonas acetoxidans (strain DSM 684 / 11070)</name>
    <dbReference type="NCBI Taxonomy" id="281689"/>
    <lineage>
        <taxon>Bacteria</taxon>
        <taxon>Pseudomonadati</taxon>
        <taxon>Thermodesulfobacteriota</taxon>
        <taxon>Desulfuromonadia</taxon>
        <taxon>Desulfuromonadales</taxon>
        <taxon>Desulfuromonadaceae</taxon>
        <taxon>Desulfuromonas</taxon>
    </lineage>
</organism>
<dbReference type="InterPro" id="IPR012827">
    <property type="entry name" value="Hemerythrin_metal-bd"/>
</dbReference>
<keyword evidence="3" id="KW-0479">Metal-binding</keyword>
<evidence type="ECO:0000256" key="4">
    <source>
        <dbReference type="ARBA" id="ARBA00023004"/>
    </source>
</evidence>
<comment type="caution">
    <text evidence="6">The sequence shown here is derived from an EMBL/GenBank/DDBJ whole genome shotgun (WGS) entry which is preliminary data.</text>
</comment>
<keyword evidence="2" id="KW-0813">Transport</keyword>
<dbReference type="Pfam" id="PF01814">
    <property type="entry name" value="Hemerythrin"/>
    <property type="match status" value="1"/>
</dbReference>
<dbReference type="InterPro" id="IPR035938">
    <property type="entry name" value="Hemerythrin-like_sf"/>
</dbReference>
<dbReference type="NCBIfam" id="NF033749">
    <property type="entry name" value="bact_hemeryth"/>
    <property type="match status" value="1"/>
</dbReference>
<feature type="domain" description="Hemerythrin-like" evidence="5">
    <location>
        <begin position="51"/>
        <end position="157"/>
    </location>
</feature>
<evidence type="ECO:0000313" key="7">
    <source>
        <dbReference type="Proteomes" id="UP000005695"/>
    </source>
</evidence>
<name>Q1JXU7_DESA6</name>
<dbReference type="InterPro" id="IPR012312">
    <property type="entry name" value="Hemerythrin-like"/>
</dbReference>
<dbReference type="SUPFAM" id="SSF47188">
    <property type="entry name" value="Hemerythrin-like"/>
    <property type="match status" value="1"/>
</dbReference>
<evidence type="ECO:0000256" key="2">
    <source>
        <dbReference type="ARBA" id="ARBA00022621"/>
    </source>
</evidence>
<dbReference type="CDD" id="cd12107">
    <property type="entry name" value="Hemerythrin"/>
    <property type="match status" value="1"/>
</dbReference>
<dbReference type="PANTHER" id="PTHR37164">
    <property type="entry name" value="BACTERIOHEMERYTHRIN"/>
    <property type="match status" value="1"/>
</dbReference>
<comment type="similarity">
    <text evidence="1">Belongs to the hemerythrin family.</text>
</comment>
<dbReference type="NCBIfam" id="TIGR02481">
    <property type="entry name" value="hemeryth_dom"/>
    <property type="match status" value="1"/>
</dbReference>
<dbReference type="EMBL" id="AAEW02000014">
    <property type="protein sequence ID" value="EAT15046.1"/>
    <property type="molecule type" value="Genomic_DNA"/>
</dbReference>
<protein>
    <submittedName>
        <fullName evidence="6">Hemerythrin-like, metal-binding</fullName>
    </submittedName>
</protein>
<gene>
    <name evidence="6" type="ORF">Dace_1123</name>
</gene>
<dbReference type="PANTHER" id="PTHR37164:SF1">
    <property type="entry name" value="BACTERIOHEMERYTHRIN"/>
    <property type="match status" value="1"/>
</dbReference>
<reference evidence="6" key="2">
    <citation type="submission" date="2006-05" db="EMBL/GenBank/DDBJ databases">
        <title>Sequencing of the draft genome and assembly of Desulfuromonas acetoxidans DSM 684.</title>
        <authorList>
            <consortium name="US DOE Joint Genome Institute (JGI-PGF)"/>
            <person name="Copeland A."/>
            <person name="Lucas S."/>
            <person name="Lapidus A."/>
            <person name="Barry K."/>
            <person name="Detter J.C."/>
            <person name="Glavina del Rio T."/>
            <person name="Hammon N."/>
            <person name="Israni S."/>
            <person name="Dalin E."/>
            <person name="Tice H."/>
            <person name="Bruce D."/>
            <person name="Pitluck S."/>
            <person name="Richardson P."/>
        </authorList>
    </citation>
    <scope>NUCLEOTIDE SEQUENCE [LARGE SCALE GENOMIC DNA]</scope>
    <source>
        <strain evidence="6">DSM 684</strain>
    </source>
</reference>
<evidence type="ECO:0000313" key="6">
    <source>
        <dbReference type="EMBL" id="EAT15046.1"/>
    </source>
</evidence>
<proteinExistence type="inferred from homology"/>
<keyword evidence="4" id="KW-0408">Iron</keyword>
<evidence type="ECO:0000259" key="5">
    <source>
        <dbReference type="Pfam" id="PF01814"/>
    </source>
</evidence>